<feature type="transmembrane region" description="Helical" evidence="1">
    <location>
        <begin position="102"/>
        <end position="125"/>
    </location>
</feature>
<sequence length="143" mass="16574">MNFISYELKFSFKSKANKAFICGIPELNGPSITNFKIKLESRRRRRVGRYLSCKEFIKVNDGIGISILVLFSLSLLFLNYFSIYKVALRSKTPAHFRMLKNYLCKYIVAVRILIKIKILGLSFFFGFMPQTSYRLATSSSQNK</sequence>
<evidence type="ECO:0000256" key="1">
    <source>
        <dbReference type="SAM" id="Phobius"/>
    </source>
</evidence>
<feature type="transmembrane region" description="Helical" evidence="1">
    <location>
        <begin position="62"/>
        <end position="81"/>
    </location>
</feature>
<reference evidence="2 3" key="1">
    <citation type="journal article" date="2018" name="Sci. Rep.">
        <title>Genomic signatures of local adaptation to the degree of environmental predictability in rotifers.</title>
        <authorList>
            <person name="Franch-Gras L."/>
            <person name="Hahn C."/>
            <person name="Garcia-Roger E.M."/>
            <person name="Carmona M.J."/>
            <person name="Serra M."/>
            <person name="Gomez A."/>
        </authorList>
    </citation>
    <scope>NUCLEOTIDE SEQUENCE [LARGE SCALE GENOMIC DNA]</scope>
    <source>
        <strain evidence="2">HYR1</strain>
    </source>
</reference>
<dbReference type="Proteomes" id="UP000276133">
    <property type="component" value="Unassembled WGS sequence"/>
</dbReference>
<dbReference type="AlphaFoldDB" id="A0A3M7RZH0"/>
<name>A0A3M7RZH0_BRAPC</name>
<keyword evidence="3" id="KW-1185">Reference proteome</keyword>
<organism evidence="2 3">
    <name type="scientific">Brachionus plicatilis</name>
    <name type="common">Marine rotifer</name>
    <name type="synonym">Brachionus muelleri</name>
    <dbReference type="NCBI Taxonomy" id="10195"/>
    <lineage>
        <taxon>Eukaryota</taxon>
        <taxon>Metazoa</taxon>
        <taxon>Spiralia</taxon>
        <taxon>Gnathifera</taxon>
        <taxon>Rotifera</taxon>
        <taxon>Eurotatoria</taxon>
        <taxon>Monogononta</taxon>
        <taxon>Pseudotrocha</taxon>
        <taxon>Ploima</taxon>
        <taxon>Brachionidae</taxon>
        <taxon>Brachionus</taxon>
    </lineage>
</organism>
<evidence type="ECO:0000313" key="2">
    <source>
        <dbReference type="EMBL" id="RNA28745.1"/>
    </source>
</evidence>
<dbReference type="EMBL" id="REGN01002346">
    <property type="protein sequence ID" value="RNA28745.1"/>
    <property type="molecule type" value="Genomic_DNA"/>
</dbReference>
<accession>A0A3M7RZH0</accession>
<proteinExistence type="predicted"/>
<keyword evidence="1" id="KW-1133">Transmembrane helix</keyword>
<gene>
    <name evidence="2" type="ORF">BpHYR1_025008</name>
</gene>
<comment type="caution">
    <text evidence="2">The sequence shown here is derived from an EMBL/GenBank/DDBJ whole genome shotgun (WGS) entry which is preliminary data.</text>
</comment>
<keyword evidence="1" id="KW-0812">Transmembrane</keyword>
<evidence type="ECO:0000313" key="3">
    <source>
        <dbReference type="Proteomes" id="UP000276133"/>
    </source>
</evidence>
<keyword evidence="1" id="KW-0472">Membrane</keyword>
<protein>
    <submittedName>
        <fullName evidence="2">Uncharacterized protein</fullName>
    </submittedName>
</protein>